<sequence length="469" mass="53695">MKPFMGENFLLENDSAVKLYHEYAKDMPIIDYHCHLDAKDIFENKRFKNITEVWLYGDHYKWRAMRSDGTDEESITGSATDYEKFLAWAKTLEKCIGNPLYHWTHLELQRYFGIYEPLTVKTADDIWRKANALLALDEYSAQGMIEKSNVKCVCTTDDPGDSLEYHKKIREDDSIKVKVFPTFRPDKGMELNASGFIQWIEKVGLAAGITITNYNEFLQALTKRIEFFHEMGCRAADHALEKVPYLESSQEVLEAIFADALQGKVIVDADLERYKTAVLQFCGRKYADLGWAMQLHIGALRNNNTKMFKIMGPDTGFDSIHDHQVAFCLSRLLDSLEIEGCLPRVILYTLNPKDNGVLGTMLGNFQAGGIPGKMQFGTAWWFIDNRTGMIEQMISLSNLGLLSRFVGMVTDSRSFLSYTRHEYFRRILCNLLGTWIENGEVAADFDMVGEIVKDISFNNVKTYFGFPLE</sequence>
<dbReference type="EMBL" id="FOTS01000014">
    <property type="protein sequence ID" value="SFL71132.1"/>
    <property type="molecule type" value="Genomic_DNA"/>
</dbReference>
<evidence type="ECO:0000256" key="1">
    <source>
        <dbReference type="ARBA" id="ARBA00001165"/>
    </source>
</evidence>
<keyword evidence="6 7" id="KW-0413">Isomerase</keyword>
<comment type="catalytic activity">
    <reaction evidence="1 7">
        <text>D-glucuronate = D-fructuronate</text>
        <dbReference type="Rhea" id="RHEA:13049"/>
        <dbReference type="ChEBI" id="CHEBI:58720"/>
        <dbReference type="ChEBI" id="CHEBI:59863"/>
        <dbReference type="EC" id="5.3.1.12"/>
    </reaction>
</comment>
<reference evidence="9" key="1">
    <citation type="submission" date="2016-10" db="EMBL/GenBank/DDBJ databases">
        <authorList>
            <person name="Varghese N."/>
            <person name="Submissions S."/>
        </authorList>
    </citation>
    <scope>NUCLEOTIDE SEQUENCE [LARGE SCALE GENOMIC DNA]</scope>
    <source>
        <strain evidence="9">DSM 13327</strain>
    </source>
</reference>
<dbReference type="PANTHER" id="PTHR30068">
    <property type="entry name" value="URONATE ISOMERASE"/>
    <property type="match status" value="1"/>
</dbReference>
<dbReference type="HAMAP" id="MF_00675">
    <property type="entry name" value="UxaC"/>
    <property type="match status" value="1"/>
</dbReference>
<dbReference type="AlphaFoldDB" id="A0A1I4JX95"/>
<dbReference type="RefSeq" id="WP_090935924.1">
    <property type="nucleotide sequence ID" value="NZ_FOTS01000014.1"/>
</dbReference>
<evidence type="ECO:0000256" key="6">
    <source>
        <dbReference type="ARBA" id="ARBA00023235"/>
    </source>
</evidence>
<dbReference type="GO" id="GO:0019698">
    <property type="term" value="P:D-galacturonate catabolic process"/>
    <property type="evidence" value="ECO:0007669"/>
    <property type="project" value="TreeGrafter"/>
</dbReference>
<dbReference type="STRING" id="1123291.SAMN04490355_101489"/>
<keyword evidence="9" id="KW-1185">Reference proteome</keyword>
<dbReference type="Pfam" id="PF02614">
    <property type="entry name" value="UxaC"/>
    <property type="match status" value="1"/>
</dbReference>
<evidence type="ECO:0000313" key="8">
    <source>
        <dbReference type="EMBL" id="SFL71132.1"/>
    </source>
</evidence>
<name>A0A1I4JX95_9FIRM</name>
<dbReference type="SUPFAM" id="SSF51556">
    <property type="entry name" value="Metallo-dependent hydrolases"/>
    <property type="match status" value="1"/>
</dbReference>
<dbReference type="Gene3D" id="1.10.2020.10">
    <property type="entry name" value="uronate isomerase, domain 2, chain A"/>
    <property type="match status" value="1"/>
</dbReference>
<dbReference type="InterPro" id="IPR032466">
    <property type="entry name" value="Metal_Hydrolase"/>
</dbReference>
<dbReference type="PANTHER" id="PTHR30068:SF4">
    <property type="entry name" value="URONATE ISOMERASE"/>
    <property type="match status" value="1"/>
</dbReference>
<evidence type="ECO:0000256" key="2">
    <source>
        <dbReference type="ARBA" id="ARBA00004892"/>
    </source>
</evidence>
<evidence type="ECO:0000256" key="7">
    <source>
        <dbReference type="HAMAP-Rule" id="MF_00675"/>
    </source>
</evidence>
<evidence type="ECO:0000256" key="4">
    <source>
        <dbReference type="ARBA" id="ARBA00012546"/>
    </source>
</evidence>
<dbReference type="UniPathway" id="UPA00246"/>
<dbReference type="GO" id="GO:0042840">
    <property type="term" value="P:D-glucuronate catabolic process"/>
    <property type="evidence" value="ECO:0007669"/>
    <property type="project" value="TreeGrafter"/>
</dbReference>
<evidence type="ECO:0000313" key="9">
    <source>
        <dbReference type="Proteomes" id="UP000199520"/>
    </source>
</evidence>
<dbReference type="Proteomes" id="UP000199520">
    <property type="component" value="Unassembled WGS sequence"/>
</dbReference>
<dbReference type="EC" id="5.3.1.12" evidence="4 7"/>
<protein>
    <recommendedName>
        <fullName evidence="5 7">Uronate isomerase</fullName>
        <ecNumber evidence="4 7">5.3.1.12</ecNumber>
    </recommendedName>
    <alternativeName>
        <fullName evidence="7">Glucuronate isomerase</fullName>
    </alternativeName>
    <alternativeName>
        <fullName evidence="7">Uronic isomerase</fullName>
    </alternativeName>
</protein>
<dbReference type="GO" id="GO:0008880">
    <property type="term" value="F:glucuronate isomerase activity"/>
    <property type="evidence" value="ECO:0007669"/>
    <property type="project" value="UniProtKB-UniRule"/>
</dbReference>
<comment type="similarity">
    <text evidence="3 7">Belongs to the metallo-dependent hydrolases superfamily. Uronate isomerase family.</text>
</comment>
<dbReference type="OrthoDB" id="9766564at2"/>
<dbReference type="Gene3D" id="3.20.20.140">
    <property type="entry name" value="Metal-dependent hydrolases"/>
    <property type="match status" value="1"/>
</dbReference>
<gene>
    <name evidence="7" type="primary">uxaC</name>
    <name evidence="8" type="ORF">SAMN04490355_101489</name>
</gene>
<dbReference type="InterPro" id="IPR003766">
    <property type="entry name" value="Uronate_isomerase"/>
</dbReference>
<proteinExistence type="inferred from homology"/>
<accession>A0A1I4JX95</accession>
<dbReference type="NCBIfam" id="NF002794">
    <property type="entry name" value="PRK02925.1"/>
    <property type="match status" value="1"/>
</dbReference>
<organism evidence="8 9">
    <name type="scientific">Pelosinus propionicus DSM 13327</name>
    <dbReference type="NCBI Taxonomy" id="1123291"/>
    <lineage>
        <taxon>Bacteria</taxon>
        <taxon>Bacillati</taxon>
        <taxon>Bacillota</taxon>
        <taxon>Negativicutes</taxon>
        <taxon>Selenomonadales</taxon>
        <taxon>Sporomusaceae</taxon>
        <taxon>Pelosinus</taxon>
    </lineage>
</organism>
<evidence type="ECO:0000256" key="3">
    <source>
        <dbReference type="ARBA" id="ARBA00008397"/>
    </source>
</evidence>
<comment type="pathway">
    <text evidence="2 7">Carbohydrate metabolism; pentose and glucuronate interconversion.</text>
</comment>
<comment type="catalytic activity">
    <reaction evidence="7">
        <text>aldehydo-D-galacturonate = keto-D-tagaturonate</text>
        <dbReference type="Rhea" id="RHEA:27702"/>
        <dbReference type="ChEBI" id="CHEBI:12952"/>
        <dbReference type="ChEBI" id="CHEBI:17886"/>
    </reaction>
</comment>
<evidence type="ECO:0000256" key="5">
    <source>
        <dbReference type="ARBA" id="ARBA00020555"/>
    </source>
</evidence>